<name>A0A6V8MSK5_9BACT</name>
<evidence type="ECO:0000313" key="4">
    <source>
        <dbReference type="Proteomes" id="UP000831485"/>
    </source>
</evidence>
<dbReference type="RefSeq" id="WP_183345478.1">
    <property type="nucleotide sequence ID" value="NZ_BLXY01000001.1"/>
</dbReference>
<gene>
    <name evidence="1" type="ORF">GMPD_08800</name>
    <name evidence="2" type="ORF">M1B72_18805</name>
</gene>
<dbReference type="EMBL" id="CP096574">
    <property type="protein sequence ID" value="UPU35469.1"/>
    <property type="molecule type" value="Genomic_DNA"/>
</dbReference>
<sequence length="78" mass="8544">MDCSGCGTCCVAPDISALGKKVGEPCRHLSGEQRCQIYQERPAVCRGYRPDEICALIAAPTLQERVEKYLGLFGLRPD</sequence>
<dbReference type="PANTHER" id="PTHR36931">
    <property type="entry name" value="UPF0153 PROTEIN YEIW"/>
    <property type="match status" value="1"/>
</dbReference>
<evidence type="ECO:0000313" key="3">
    <source>
        <dbReference type="Proteomes" id="UP000568888"/>
    </source>
</evidence>
<evidence type="ECO:0000313" key="2">
    <source>
        <dbReference type="EMBL" id="UPU35469.1"/>
    </source>
</evidence>
<reference evidence="1" key="2">
    <citation type="journal article" date="2021" name="Int. J. Syst. Evol. Microbiol.">
        <title>Geomonas silvestris sp. nov., Geomonas paludis sp. nov. and Geomonas limicola sp. nov., isolated from terrestrial environments, and emended description of the genus Geomonas.</title>
        <authorList>
            <person name="Itoh H."/>
            <person name="Xu Z."/>
            <person name="Masuda Y."/>
            <person name="Ushijima N."/>
            <person name="Hayakawa C."/>
            <person name="Shiratori Y."/>
            <person name="Senoo K."/>
        </authorList>
    </citation>
    <scope>NUCLEOTIDE SEQUENCE</scope>
    <source>
        <strain evidence="1">Red736</strain>
    </source>
</reference>
<dbReference type="PANTHER" id="PTHR36931:SF1">
    <property type="entry name" value="UPF0153 PROTEIN YEIW"/>
    <property type="match status" value="1"/>
</dbReference>
<dbReference type="InterPro" id="IPR052572">
    <property type="entry name" value="UPF0153_domain"/>
</dbReference>
<dbReference type="EMBL" id="BLXY01000001">
    <property type="protein sequence ID" value="GFO62961.1"/>
    <property type="molecule type" value="Genomic_DNA"/>
</dbReference>
<dbReference type="AlphaFoldDB" id="A0A6V8MSK5"/>
<evidence type="ECO:0000313" key="1">
    <source>
        <dbReference type="EMBL" id="GFO62961.1"/>
    </source>
</evidence>
<proteinExistence type="predicted"/>
<reference evidence="2" key="3">
    <citation type="submission" date="2022-04" db="EMBL/GenBank/DDBJ databases">
        <authorList>
            <person name="Liu G."/>
        </authorList>
    </citation>
    <scope>NUCLEOTIDE SEQUENCE</scope>
    <source>
        <strain evidence="2">RG22</strain>
    </source>
</reference>
<protein>
    <submittedName>
        <fullName evidence="2">YkgJ family cysteine cluster protein</fullName>
    </submittedName>
    <submittedName>
        <fullName evidence="1">Zinc/iron-chelating domain-containing protein</fullName>
    </submittedName>
</protein>
<reference evidence="3" key="1">
    <citation type="submission" date="2020-06" db="EMBL/GenBank/DDBJ databases">
        <title>Draft genomic sequecing of Geomonas sp. Red736.</title>
        <authorList>
            <person name="Itoh H."/>
            <person name="Xu Z.X."/>
            <person name="Ushijima N."/>
            <person name="Masuda Y."/>
            <person name="Shiratori Y."/>
            <person name="Senoo K."/>
        </authorList>
    </citation>
    <scope>NUCLEOTIDE SEQUENCE [LARGE SCALE GENOMIC DNA]</scope>
    <source>
        <strain evidence="3">Red736</strain>
    </source>
</reference>
<keyword evidence="4" id="KW-1185">Reference proteome</keyword>
<dbReference type="Proteomes" id="UP000831485">
    <property type="component" value="Chromosome"/>
</dbReference>
<dbReference type="Proteomes" id="UP000568888">
    <property type="component" value="Unassembled WGS sequence"/>
</dbReference>
<accession>A0A6V8MSK5</accession>
<organism evidence="1 3">
    <name type="scientific">Geomonas paludis</name>
    <dbReference type="NCBI Taxonomy" id="2740185"/>
    <lineage>
        <taxon>Bacteria</taxon>
        <taxon>Pseudomonadati</taxon>
        <taxon>Thermodesulfobacteriota</taxon>
        <taxon>Desulfuromonadia</taxon>
        <taxon>Geobacterales</taxon>
        <taxon>Geobacteraceae</taxon>
        <taxon>Geomonas</taxon>
    </lineage>
</organism>